<dbReference type="SUPFAM" id="SSF47413">
    <property type="entry name" value="lambda repressor-like DNA-binding domains"/>
    <property type="match status" value="1"/>
</dbReference>
<dbReference type="GO" id="GO:0003677">
    <property type="term" value="F:DNA binding"/>
    <property type="evidence" value="ECO:0007669"/>
    <property type="project" value="InterPro"/>
</dbReference>
<evidence type="ECO:0000313" key="2">
    <source>
        <dbReference type="EMBL" id="RRC95697.1"/>
    </source>
</evidence>
<evidence type="ECO:0000313" key="3">
    <source>
        <dbReference type="Proteomes" id="UP000280444"/>
    </source>
</evidence>
<dbReference type="OrthoDB" id="5182911at2"/>
<dbReference type="InterPro" id="IPR001387">
    <property type="entry name" value="Cro/C1-type_HTH"/>
</dbReference>
<dbReference type="Proteomes" id="UP000280444">
    <property type="component" value="Unassembled WGS sequence"/>
</dbReference>
<dbReference type="PROSITE" id="PS50943">
    <property type="entry name" value="HTH_CROC1"/>
    <property type="match status" value="1"/>
</dbReference>
<sequence length="189" mass="21016">MDPLPKDSAALGVAMRRLRGARGLRELAGSEACRTVGLSKSSLSRYERGLRPPLRYAQLISDLYGGDGWLELAIRSLWMSDWDPWASEFPESAHVLTWPASYSGRVWIHIRPNPNAVNESHSLRIDWGPWSISINKVIPEAGILLSTGKGKDVEVPVPCLIEASFPIYVLHGIGFPNDAADISREWKRT</sequence>
<accession>A0A3P1SFD9</accession>
<dbReference type="AlphaFoldDB" id="A0A3P1SFD9"/>
<reference evidence="2 3" key="1">
    <citation type="submission" date="2018-11" db="EMBL/GenBank/DDBJ databases">
        <title>Genomes From Bacteria Associated with the Canine Oral Cavity: a Test Case for Automated Genome-Based Taxonomic Assignment.</title>
        <authorList>
            <person name="Coil D.A."/>
            <person name="Jospin G."/>
            <person name="Darling A.E."/>
            <person name="Wallis C."/>
            <person name="Davis I.J."/>
            <person name="Harris S."/>
            <person name="Eisen J.A."/>
            <person name="Holcombe L.J."/>
            <person name="O'Flynn C."/>
        </authorList>
    </citation>
    <scope>NUCLEOTIDE SEQUENCE [LARGE SCALE GENOMIC DNA]</scope>
    <source>
        <strain evidence="2 3">OH770</strain>
    </source>
</reference>
<dbReference type="CDD" id="cd00093">
    <property type="entry name" value="HTH_XRE"/>
    <property type="match status" value="1"/>
</dbReference>
<gene>
    <name evidence="2" type="ORF">EII11_05415</name>
</gene>
<keyword evidence="3" id="KW-1185">Reference proteome</keyword>
<comment type="caution">
    <text evidence="2">The sequence shown here is derived from an EMBL/GenBank/DDBJ whole genome shotgun (WGS) entry which is preliminary data.</text>
</comment>
<proteinExistence type="predicted"/>
<dbReference type="Pfam" id="PF13560">
    <property type="entry name" value="HTH_31"/>
    <property type="match status" value="1"/>
</dbReference>
<feature type="domain" description="HTH cro/C1-type" evidence="1">
    <location>
        <begin position="37"/>
        <end position="70"/>
    </location>
</feature>
<name>A0A3P1SFD9_9ACTO</name>
<dbReference type="InterPro" id="IPR010982">
    <property type="entry name" value="Lambda_DNA-bd_dom_sf"/>
</dbReference>
<protein>
    <submittedName>
        <fullName evidence="2">XRE family transcriptional regulator</fullName>
    </submittedName>
</protein>
<organism evidence="2 3">
    <name type="scientific">Schaalia canis</name>
    <dbReference type="NCBI Taxonomy" id="100469"/>
    <lineage>
        <taxon>Bacteria</taxon>
        <taxon>Bacillati</taxon>
        <taxon>Actinomycetota</taxon>
        <taxon>Actinomycetes</taxon>
        <taxon>Actinomycetales</taxon>
        <taxon>Actinomycetaceae</taxon>
        <taxon>Schaalia</taxon>
    </lineage>
</organism>
<evidence type="ECO:0000259" key="1">
    <source>
        <dbReference type="PROSITE" id="PS50943"/>
    </source>
</evidence>
<dbReference type="EMBL" id="RQZF01000003">
    <property type="protein sequence ID" value="RRC95697.1"/>
    <property type="molecule type" value="Genomic_DNA"/>
</dbReference>
<dbReference type="SMART" id="SM00530">
    <property type="entry name" value="HTH_XRE"/>
    <property type="match status" value="1"/>
</dbReference>